<feature type="region of interest" description="Disordered" evidence="1">
    <location>
        <begin position="226"/>
        <end position="260"/>
    </location>
</feature>
<gene>
    <name evidence="2" type="ORF">Pmar_PMAR023449</name>
</gene>
<evidence type="ECO:0000313" key="2">
    <source>
        <dbReference type="EMBL" id="EER15123.1"/>
    </source>
</evidence>
<organism evidence="3">
    <name type="scientific">Perkinsus marinus (strain ATCC 50983 / TXsc)</name>
    <dbReference type="NCBI Taxonomy" id="423536"/>
    <lineage>
        <taxon>Eukaryota</taxon>
        <taxon>Sar</taxon>
        <taxon>Alveolata</taxon>
        <taxon>Perkinsozoa</taxon>
        <taxon>Perkinsea</taxon>
        <taxon>Perkinsida</taxon>
        <taxon>Perkinsidae</taxon>
        <taxon>Perkinsus</taxon>
    </lineage>
</organism>
<dbReference type="InParanoid" id="C5KKL1"/>
<sequence length="2165" mass="239295">MLSLSRQVLAASARVQTTLPSVVALQACRRLVDNPGSIVDRSPSSPLQTMRQALLVSGQFKPKDANETRSFVADLIEVEDMLTFAGMKTFMPPQSQKLLKLTRVEAYKYRDGRRETQIVQTLKSFGMFADVVYTSPRLTHIKVEWMKGAFIIPHEGCDEESLQRYARRVAETEVCKVAILDKWDTAINQRHYLKNALVALQKAGPTCGVNRIVTILCTLMADNKTRPRDPLRSPTPSSYSPSPKHPREASPFVNKGDEEEENEAVWGNYYSTSVMDERMVSDIRQESLSYDDCLEGYLPSPITEISGVGLECVARAVEEVEVTQESSRFTEASGVDEADYDVGVVSDIGEKALEVQSALEEGDGEEEGGEGSPGAAEVVDEDGNDDDEFTEVGMGAAGDDDDHDGNAPEGYQVEEEEEEDARQVVETSVVGGDQGEQQQYGVEEKDAAAATAAAAASNSTATHAQDGTDLLADELIAPEAPFPSNPAEARLLLQKLTEAESGLCVSTAFLQSFIDQFITTLPHEICSSIVEVKTYKNVQEMTMVIRHTLRQLHKRKEAIPATFDVLKAEVELSEELRRMCTFIHTDDGSEELTLEHWNRFRPLSIPSVCRNLAKSGRLRKLIQVTCRHVRELSREQWVDLCIVLNINESNFEEVVEALVPWVKHFVVPYVSNLSGGLGTVAAIVEHLKSLVEWATSVALQHAVDSTAGYAFAVDLLKGVIAAVKRAIAVPDAEVPLSRTPLHWAALGHLRGLMDKCTFLEEAETLLKRLHLCLEVRQSFGIPVNLSDIPDDAKLRREWFGRAGLALLKRVPTDKIRSIVEDSLYPLGQRMDLDYPVEEAVTNILASYAAHDLAEDSVDQTTPSDFARVMAVFVCMRTDSSRARILPHLVWIAVRCATSGEGSSDELEEAERICEEAESWDLEAEDRAGVAANKMRILLHKEARPHLPYDSTTTYPDALDAMLPTPQVVFLTVTHLATRLDDDEAFRAALRIADECRRAREDEDGPRDKLLARFGKCICPSEVLCTRFISVFEHSLRPGPTEGDVLEGITRASAVFRETLPFESQLSGLRSFITLLWTRCGASSLHRLPLYCQTGIMAAKIALTEGSDTIIQDRGRCFRRSLCLIEEFGLEVLPRDLWYSISSSSAGTGESDDHEEEEVCAWAPAGERARMKLQKLFRDAVIGPATANCRPTRLSELLGIPRRTASYIMASARASETVPASPTAEEGSVGSNALLDGSARSCQRALEYIRKQLEEHLLGMVGHDSFSHVERPSVDKLSALTKLAARLTAVCDSKMMVNEDILDTVRRLQLATRLVAASDAVSEEKPLTDYKSLLYSVLKWCSSPSSLMPAVETFRAAVEVACGADLDADDEEGDDEEEEEEDFFSDILASQNWSIAAEVASSRRLDVLAEWLRRITNTGEEEDALLMLMLGLSLPQAVSEDTFDKAIMEKRASGQASLSSFLAGTASWLPLLREFLPADALEQEVSRLQLADTCTDLTVADATLAEQPMGGAIVKAFEDNAYTLFAKKCLQDRWAIYCSELSVEVDPVCLGEGKAEYLWPLMVKLTAAGAELASIQVLAKDFQLPQWEASLLWCSTVIQEHQGEDRMDLAWAEMDELIGHYRTETLRVIECEILGVVQDLSLIEKALARLPEGPFSAHRFAAKAIRDYETKTGTVGNLTLRKMVEDPQCALMAELMDRSLTTVEAILEVIGPESAAGFISDASEYILHHSERQSNGVLTVVYGVGEADTDGFLRVENRLSTEPDYWTVAISEQLLPLIDKLKDIMPTRASEILKVFSDMLPVCVDKLRAWQRLKALEKKGAPRHRSSAEINALETRVSDPDMGRPIILHVRQILLRGYPKYAPFEPILVELGPWACAEAIGYTGLVEEGTADEAYELLTEVLALNRVKLGVTMRELADKWVKTPGRQEPWMKIVKLQREKAPKCGVDIFDRGQVDRDDIQRVVNLLSRYKQATDLAKVMVMLTIFFECGPTSTPASRSRAGDIVLRISDISDIESGYNHEVDFLAPIRAFYAYVDAAGRVLGDSIVRTLPTSDATFAEAKKKQIAKTVLAVKSVHAAEFAAALLIDYPEDLGFDSETCGLICEVLRLLPEETAVGTVRKLIASGQLSALPYHRDLNLLLAHLGFEYSRSSLGPLLEASVAWVEAEE</sequence>
<evidence type="ECO:0000313" key="3">
    <source>
        <dbReference type="Proteomes" id="UP000007800"/>
    </source>
</evidence>
<keyword evidence="3" id="KW-1185">Reference proteome</keyword>
<feature type="compositionally biased region" description="Acidic residues" evidence="1">
    <location>
        <begin position="378"/>
        <end position="390"/>
    </location>
</feature>
<dbReference type="OrthoDB" id="443857at2759"/>
<dbReference type="Proteomes" id="UP000007800">
    <property type="component" value="Unassembled WGS sequence"/>
</dbReference>
<protein>
    <submittedName>
        <fullName evidence="2">Uncharacterized protein</fullName>
    </submittedName>
</protein>
<dbReference type="EMBL" id="GG673688">
    <property type="protein sequence ID" value="EER15123.1"/>
    <property type="molecule type" value="Genomic_DNA"/>
</dbReference>
<feature type="compositionally biased region" description="Acidic residues" evidence="1">
    <location>
        <begin position="360"/>
        <end position="369"/>
    </location>
</feature>
<feature type="region of interest" description="Disordered" evidence="1">
    <location>
        <begin position="358"/>
        <end position="445"/>
    </location>
</feature>
<name>C5KKL1_PERM5</name>
<accession>C5KKL1</accession>
<dbReference type="OMA" id="WTIAINE"/>
<dbReference type="RefSeq" id="XP_002783327.1">
    <property type="nucleotide sequence ID" value="XM_002783281.1"/>
</dbReference>
<feature type="compositionally biased region" description="Low complexity" evidence="1">
    <location>
        <begin position="232"/>
        <end position="242"/>
    </location>
</feature>
<reference evidence="2 3" key="1">
    <citation type="submission" date="2008-07" db="EMBL/GenBank/DDBJ databases">
        <authorList>
            <person name="El-Sayed N."/>
            <person name="Caler E."/>
            <person name="Inman J."/>
            <person name="Amedeo P."/>
            <person name="Hass B."/>
            <person name="Wortman J."/>
        </authorList>
    </citation>
    <scope>NUCLEOTIDE SEQUENCE [LARGE SCALE GENOMIC DNA]</scope>
    <source>
        <strain evidence="3">ATCC 50983 / TXsc</strain>
    </source>
</reference>
<dbReference type="GeneID" id="9062006"/>
<dbReference type="PROSITE" id="PS51257">
    <property type="entry name" value="PROKAR_LIPOPROTEIN"/>
    <property type="match status" value="1"/>
</dbReference>
<evidence type="ECO:0000256" key="1">
    <source>
        <dbReference type="SAM" id="MobiDB-lite"/>
    </source>
</evidence>
<proteinExistence type="predicted"/>